<feature type="transmembrane region" description="Helical" evidence="1">
    <location>
        <begin position="74"/>
        <end position="95"/>
    </location>
</feature>
<feature type="transmembrane region" description="Helical" evidence="1">
    <location>
        <begin position="158"/>
        <end position="181"/>
    </location>
</feature>
<keyword evidence="3" id="KW-1185">Reference proteome</keyword>
<sequence length="188" mass="21232">MLNDNQYPELIQKLQMNRIWFLILGILLVVGGLFALTYSFITTIVAMYFLGGFLIATGLIQLFHSFYAKQTTTVFILSILWSVIYLVAGICLLIIPMESALYLALLLAILLIAFGISRLFYSYKLRKMVGSQWLYLTGFLNILFGIIIIAAWPVSGTIFGIMIGVDLLMQGVSFIMVYIAIRKDSFKK</sequence>
<protein>
    <submittedName>
        <fullName evidence="2">HdeD family acid-resistance protein</fullName>
    </submittedName>
</protein>
<evidence type="ECO:0000313" key="2">
    <source>
        <dbReference type="EMBL" id="QQP86987.1"/>
    </source>
</evidence>
<keyword evidence="1" id="KW-1133">Transmembrane helix</keyword>
<dbReference type="GO" id="GO:0005886">
    <property type="term" value="C:plasma membrane"/>
    <property type="evidence" value="ECO:0007669"/>
    <property type="project" value="TreeGrafter"/>
</dbReference>
<feature type="transmembrane region" description="Helical" evidence="1">
    <location>
        <begin position="47"/>
        <end position="67"/>
    </location>
</feature>
<dbReference type="EMBL" id="CP067393">
    <property type="protein sequence ID" value="QQP86987.1"/>
    <property type="molecule type" value="Genomic_DNA"/>
</dbReference>
<feature type="transmembrane region" description="Helical" evidence="1">
    <location>
        <begin position="20"/>
        <end position="41"/>
    </location>
</feature>
<gene>
    <name evidence="2" type="ORF">JHT90_07010</name>
</gene>
<reference evidence="2 3" key="1">
    <citation type="submission" date="2021-01" db="EMBL/GenBank/DDBJ databases">
        <title>Entomomonas sp. F2A isolated from a house cricket (Acheta domesticus).</title>
        <authorList>
            <person name="Spergser J."/>
            <person name="Busse H.-J."/>
        </authorList>
    </citation>
    <scope>NUCLEOTIDE SEQUENCE [LARGE SCALE GENOMIC DNA]</scope>
    <source>
        <strain evidence="2 3">F2A</strain>
    </source>
</reference>
<feature type="transmembrane region" description="Helical" evidence="1">
    <location>
        <begin position="133"/>
        <end position="152"/>
    </location>
</feature>
<dbReference type="Proteomes" id="UP000595278">
    <property type="component" value="Chromosome"/>
</dbReference>
<dbReference type="AlphaFoldDB" id="A0A974NIF5"/>
<dbReference type="RefSeq" id="WP_201095520.1">
    <property type="nucleotide sequence ID" value="NZ_CP067393.1"/>
</dbReference>
<dbReference type="PANTHER" id="PTHR34989">
    <property type="entry name" value="PROTEIN HDED"/>
    <property type="match status" value="1"/>
</dbReference>
<accession>A0A974NIF5</accession>
<evidence type="ECO:0000313" key="3">
    <source>
        <dbReference type="Proteomes" id="UP000595278"/>
    </source>
</evidence>
<organism evidence="2 3">
    <name type="scientific">Entomomonas asaccharolytica</name>
    <dbReference type="NCBI Taxonomy" id="2785331"/>
    <lineage>
        <taxon>Bacteria</taxon>
        <taxon>Pseudomonadati</taxon>
        <taxon>Pseudomonadota</taxon>
        <taxon>Gammaproteobacteria</taxon>
        <taxon>Pseudomonadales</taxon>
        <taxon>Pseudomonadaceae</taxon>
        <taxon>Entomomonas</taxon>
    </lineage>
</organism>
<keyword evidence="1" id="KW-0472">Membrane</keyword>
<evidence type="ECO:0000256" key="1">
    <source>
        <dbReference type="SAM" id="Phobius"/>
    </source>
</evidence>
<dbReference type="Pfam" id="PF03729">
    <property type="entry name" value="DUF308"/>
    <property type="match status" value="1"/>
</dbReference>
<dbReference type="InterPro" id="IPR005325">
    <property type="entry name" value="DUF308_memb"/>
</dbReference>
<dbReference type="KEGG" id="eaz:JHT90_07010"/>
<keyword evidence="1" id="KW-0812">Transmembrane</keyword>
<dbReference type="PANTHER" id="PTHR34989:SF1">
    <property type="entry name" value="PROTEIN HDED"/>
    <property type="match status" value="1"/>
</dbReference>
<feature type="transmembrane region" description="Helical" evidence="1">
    <location>
        <begin position="101"/>
        <end position="121"/>
    </location>
</feature>
<name>A0A974NIF5_9GAMM</name>
<proteinExistence type="predicted"/>
<dbReference type="InterPro" id="IPR052712">
    <property type="entry name" value="Acid_resist_chaperone_HdeD"/>
</dbReference>